<name>A0A086J0A4_NEMA1</name>
<accession>A0A086J0A4</accession>
<dbReference type="Proteomes" id="UP000054524">
    <property type="component" value="Unassembled WGS sequence"/>
</dbReference>
<dbReference type="Gene3D" id="1.10.150.60">
    <property type="entry name" value="ARID DNA-binding domain"/>
    <property type="match status" value="1"/>
</dbReference>
<dbReference type="HOGENOM" id="CLU_332059_0_0_1"/>
<dbReference type="AlphaFoldDB" id="A0A086J0A4"/>
<dbReference type="GeneID" id="77677325"/>
<feature type="domain" description="ARID" evidence="1">
    <location>
        <begin position="366"/>
        <end position="458"/>
    </location>
</feature>
<comment type="caution">
    <text evidence="2">The sequence shown here is derived from an EMBL/GenBank/DDBJ whole genome shotgun (WGS) entry which is preliminary data.</text>
</comment>
<dbReference type="SUPFAM" id="SSF46774">
    <property type="entry name" value="ARID-like"/>
    <property type="match status" value="1"/>
</dbReference>
<dbReference type="RefSeq" id="XP_052904127.1">
    <property type="nucleotide sequence ID" value="XM_053049956.1"/>
</dbReference>
<reference evidence="2 3" key="1">
    <citation type="journal article" date="2014" name="Genome Announc.">
        <title>Genome Sequence of the Microsporidian Species Nematocida sp1 Strain ERTm6 (ATCC PRA-372).</title>
        <authorList>
            <person name="Bakowski M.A."/>
            <person name="Priest M."/>
            <person name="Young S."/>
            <person name="Cuomo C.A."/>
            <person name="Troemel E.R."/>
        </authorList>
    </citation>
    <scope>NUCLEOTIDE SEQUENCE [LARGE SCALE GENOMIC DNA]</scope>
    <source>
        <strain evidence="2 3">ERTm6</strain>
    </source>
</reference>
<evidence type="ECO:0000313" key="3">
    <source>
        <dbReference type="Proteomes" id="UP000054524"/>
    </source>
</evidence>
<evidence type="ECO:0000259" key="1">
    <source>
        <dbReference type="PROSITE" id="PS51011"/>
    </source>
</evidence>
<proteinExistence type="predicted"/>
<evidence type="ECO:0000313" key="2">
    <source>
        <dbReference type="EMBL" id="KFG25572.1"/>
    </source>
</evidence>
<keyword evidence="3" id="KW-1185">Reference proteome</keyword>
<dbReference type="InterPro" id="IPR036431">
    <property type="entry name" value="ARID_dom_sf"/>
</dbReference>
<protein>
    <recommendedName>
        <fullName evidence="1">ARID domain-containing protein</fullName>
    </recommendedName>
</protein>
<gene>
    <name evidence="2" type="ORF">NESG_02352</name>
</gene>
<sequence length="937" mass="102189">MHGGKSCAGCEECERKKESKKISISDAFLSKARYTKRPTYYTNISIDRASEIGKQHASPSSFSEARQFSSSPLVGAELGSKRVRDGFFVPKSGPLFSSEGDSPRKIQKIESLSYGLSGLAPLSMAREAPSQPVHSKKVIPVPLGNAFSFNGTAQGDLWDIDITKRVGDMQPGGLQSAGGEGDFLKATYPDYAERESPRRSEQGFAAHEQEIAPIRVMGQGLSHGADLSSYAEESPLASVRMYGAGMGGREPQQKRSPSATLLNGQGGMFANGLALHGGIGSFPAPDSLSYLSANTSASSCSMGVGSEDSVGGFRMRTGLGVHKAAGTSFSGESLHGSATRTAYNPLQSTVYHSAQTSQLKHAVILSTAILPLIDFTLDPMKQHAKLNKVLGLPRLLPHNFVLTKNIMDLVFSSGGLQAVDEKNLWEDIVKELGQKAEDTHKLRMYYVIVCYPYEQVVHIANAAGDAPSTIIAVYIEPKKADILPEIINILEQKKRRTEAKCKASAKIVETSGILEVSVVLNEMYVNGVRTNQELIEAMAHLKGATCTSVSMRSVFSCLEVALIEKQLRTIMTHWISKRVEEVSSKEIPEIEKKVIRSYEAILADTVERCITQMKGQKGLSGEEEGSGHAEDVHSILKVEETVKSKIICLENCKAHTSAYAYPSIDMQDSYAVRRGACVSHPHCAVHQNIFCPCGKTRIKFDAFADIYYSALLFLGKSSTLHVSEGTAPLLAVLLETLPLEMLSFKYKYVYKAMLTLWNVLKEDKARGVLADPGAGARLLQPGFAKISKKVAKLLSSPILSKPDIMSVISNGQLEIILKIANMPGGHHILSQTRMQRLSEIWRYLLSLVCSGFFIDENAHLLNTALVSLDGLSVYLQKHLAGSDELQAVLNRMDLDCGAWVLDVLEKDVFADSVYMLCNFLFSKTHTLNVACPEHVLL</sequence>
<dbReference type="PROSITE" id="PS51011">
    <property type="entry name" value="ARID"/>
    <property type="match status" value="1"/>
</dbReference>
<dbReference type="EMBL" id="AKIJ01000005">
    <property type="protein sequence ID" value="KFG25572.1"/>
    <property type="molecule type" value="Genomic_DNA"/>
</dbReference>
<dbReference type="InterPro" id="IPR001606">
    <property type="entry name" value="ARID_dom"/>
</dbReference>
<organism evidence="2 3">
    <name type="scientific">Nematocida ausubeli (strain ATCC PRA-371 / ERTm2)</name>
    <name type="common">Nematode killer fungus</name>
    <dbReference type="NCBI Taxonomy" id="1913371"/>
    <lineage>
        <taxon>Eukaryota</taxon>
        <taxon>Fungi</taxon>
        <taxon>Fungi incertae sedis</taxon>
        <taxon>Microsporidia</taxon>
        <taxon>Nematocida</taxon>
    </lineage>
</organism>
<dbReference type="GO" id="GO:0003677">
    <property type="term" value="F:DNA binding"/>
    <property type="evidence" value="ECO:0007669"/>
    <property type="project" value="InterPro"/>
</dbReference>